<dbReference type="InterPro" id="IPR043132">
    <property type="entry name" value="BCAT-like_C"/>
</dbReference>
<evidence type="ECO:0000256" key="9">
    <source>
        <dbReference type="ARBA" id="ARBA00022898"/>
    </source>
</evidence>
<sequence>MIWLDGTFHEGPTVQWNVADRGLLLADGLFETAVVFDGRIFCLAEHLARLGTGARLLGFEAPLDLAEEGMQAVARFAPPSGGVIRLTVTRGAGPRGLAPPAEPVPTVLATVAPFDPSLVFRKVSLQTAGVRRNEHSPLSRVKSLAYMDNVLAIAEAKAAGADDALILNTAGRPVCTSAANLFVVRKGEIATPPVSDGVLPGVMRGRLMSIAARAGLDVVERSLGVMDIARAEEIFLTNSVRFVQPVTAIDGVDLPREPAVAVRVLDLFRGLLEFEVERGLPETRMQ</sequence>
<dbReference type="SUPFAM" id="SSF56752">
    <property type="entry name" value="D-aminoacid aminotransferase-like PLP-dependent enzymes"/>
    <property type="match status" value="1"/>
</dbReference>
<dbReference type="RefSeq" id="WP_069306614.1">
    <property type="nucleotide sequence ID" value="NZ_MCRJ01000037.1"/>
</dbReference>
<evidence type="ECO:0000256" key="5">
    <source>
        <dbReference type="ARBA" id="ARBA00005072"/>
    </source>
</evidence>
<comment type="similarity">
    <text evidence="6">Belongs to the class-IV pyridoxal-phosphate-dependent aminotransferase family.</text>
</comment>
<comment type="caution">
    <text evidence="14">The sequence shown here is derived from an EMBL/GenBank/DDBJ whole genome shotgun (WGS) entry which is preliminary data.</text>
</comment>
<comment type="catalytic activity">
    <reaction evidence="12">
        <text>L-isoleucine + 2-oxoglutarate = (S)-3-methyl-2-oxopentanoate + L-glutamate</text>
        <dbReference type="Rhea" id="RHEA:24801"/>
        <dbReference type="ChEBI" id="CHEBI:16810"/>
        <dbReference type="ChEBI" id="CHEBI:29985"/>
        <dbReference type="ChEBI" id="CHEBI:35146"/>
        <dbReference type="ChEBI" id="CHEBI:58045"/>
        <dbReference type="EC" id="2.6.1.42"/>
    </reaction>
</comment>
<keyword evidence="14" id="KW-0456">Lyase</keyword>
<comment type="pathway">
    <text evidence="4">Amino-acid biosynthesis; L-valine biosynthesis; L-valine from pyruvate: step 4/4.</text>
</comment>
<evidence type="ECO:0000256" key="10">
    <source>
        <dbReference type="ARBA" id="ARBA00023304"/>
    </source>
</evidence>
<keyword evidence="10" id="KW-0100">Branched-chain amino acid biosynthesis</keyword>
<dbReference type="Pfam" id="PF01063">
    <property type="entry name" value="Aminotran_4"/>
    <property type="match status" value="1"/>
</dbReference>
<keyword evidence="9" id="KW-0663">Pyridoxal phosphate</keyword>
<evidence type="ECO:0000256" key="6">
    <source>
        <dbReference type="ARBA" id="ARBA00009320"/>
    </source>
</evidence>
<dbReference type="InterPro" id="IPR036038">
    <property type="entry name" value="Aminotransferase-like"/>
</dbReference>
<comment type="function">
    <text evidence="2">Acts on leucine, isoleucine and valine.</text>
</comment>
<evidence type="ECO:0000256" key="12">
    <source>
        <dbReference type="ARBA" id="ARBA00048798"/>
    </source>
</evidence>
<dbReference type="GO" id="GO:0008652">
    <property type="term" value="P:amino acid biosynthetic process"/>
    <property type="evidence" value="ECO:0007669"/>
    <property type="project" value="UniProtKB-ARBA"/>
</dbReference>
<dbReference type="OrthoDB" id="9805628at2"/>
<accession>A0A1E3H3D7</accession>
<dbReference type="GO" id="GO:0016829">
    <property type="term" value="F:lyase activity"/>
    <property type="evidence" value="ECO:0007669"/>
    <property type="project" value="UniProtKB-KW"/>
</dbReference>
<name>A0A1E3H3D7_9HYPH</name>
<dbReference type="PANTHER" id="PTHR42743">
    <property type="entry name" value="AMINO-ACID AMINOTRANSFERASE"/>
    <property type="match status" value="1"/>
</dbReference>
<dbReference type="EC" id="2.6.1.42" evidence="7"/>
<dbReference type="Proteomes" id="UP000094622">
    <property type="component" value="Unassembled WGS sequence"/>
</dbReference>
<evidence type="ECO:0000256" key="11">
    <source>
        <dbReference type="ARBA" id="ARBA00048212"/>
    </source>
</evidence>
<dbReference type="GO" id="GO:0052654">
    <property type="term" value="F:L-leucine-2-oxoglutarate transaminase activity"/>
    <property type="evidence" value="ECO:0007669"/>
    <property type="project" value="RHEA"/>
</dbReference>
<gene>
    <name evidence="14" type="primary">pabC</name>
    <name evidence="14" type="ORF">A6302_01825</name>
</gene>
<evidence type="ECO:0000256" key="3">
    <source>
        <dbReference type="ARBA" id="ARBA00004824"/>
    </source>
</evidence>
<evidence type="ECO:0000256" key="7">
    <source>
        <dbReference type="ARBA" id="ARBA00013053"/>
    </source>
</evidence>
<dbReference type="InterPro" id="IPR043131">
    <property type="entry name" value="BCAT-like_N"/>
</dbReference>
<organism evidence="14 15">
    <name type="scientific">Methylobrevis pamukkalensis</name>
    <dbReference type="NCBI Taxonomy" id="1439726"/>
    <lineage>
        <taxon>Bacteria</taxon>
        <taxon>Pseudomonadati</taxon>
        <taxon>Pseudomonadota</taxon>
        <taxon>Alphaproteobacteria</taxon>
        <taxon>Hyphomicrobiales</taxon>
        <taxon>Pleomorphomonadaceae</taxon>
        <taxon>Methylobrevis</taxon>
    </lineage>
</organism>
<evidence type="ECO:0000256" key="4">
    <source>
        <dbReference type="ARBA" id="ARBA00004931"/>
    </source>
</evidence>
<dbReference type="Gene3D" id="3.30.470.10">
    <property type="match status" value="1"/>
</dbReference>
<keyword evidence="10" id="KW-0028">Amino-acid biosynthesis</keyword>
<evidence type="ECO:0000256" key="2">
    <source>
        <dbReference type="ARBA" id="ARBA00003109"/>
    </source>
</evidence>
<reference evidence="14 15" key="1">
    <citation type="submission" date="2016-07" db="EMBL/GenBank/DDBJ databases">
        <title>Draft Genome Sequence of Methylobrevis pamukkalensis PK2.</title>
        <authorList>
            <person name="Vasilenko O.V."/>
            <person name="Doronina N.V."/>
            <person name="Shmareva M.N."/>
            <person name="Tarlachkov S.V."/>
            <person name="Mustakhimov I."/>
            <person name="Trotsenko Y.A."/>
        </authorList>
    </citation>
    <scope>NUCLEOTIDE SEQUENCE [LARGE SCALE GENOMIC DNA]</scope>
    <source>
        <strain evidence="14 15">PK2</strain>
    </source>
</reference>
<dbReference type="GO" id="GO:0052655">
    <property type="term" value="F:L-valine-2-oxoglutarate transaminase activity"/>
    <property type="evidence" value="ECO:0007669"/>
    <property type="project" value="RHEA"/>
</dbReference>
<proteinExistence type="inferred from homology"/>
<evidence type="ECO:0000256" key="13">
    <source>
        <dbReference type="ARBA" id="ARBA00049229"/>
    </source>
</evidence>
<protein>
    <recommendedName>
        <fullName evidence="8">Probable branched-chain-amino-acid aminotransferase</fullName>
        <ecNumber evidence="7">2.6.1.42</ecNumber>
    </recommendedName>
</protein>
<comment type="cofactor">
    <cofactor evidence="1">
        <name>pyridoxal 5'-phosphate</name>
        <dbReference type="ChEBI" id="CHEBI:597326"/>
    </cofactor>
</comment>
<dbReference type="InterPro" id="IPR050571">
    <property type="entry name" value="Class-IV_PLP-Dep_Aminotrnsfr"/>
</dbReference>
<dbReference type="GO" id="GO:0009082">
    <property type="term" value="P:branched-chain amino acid biosynthetic process"/>
    <property type="evidence" value="ECO:0007669"/>
    <property type="project" value="UniProtKB-KW"/>
</dbReference>
<dbReference type="Gene3D" id="3.20.10.10">
    <property type="entry name" value="D-amino Acid Aminotransferase, subunit A, domain 2"/>
    <property type="match status" value="1"/>
</dbReference>
<dbReference type="FunFam" id="3.20.10.10:FF:000002">
    <property type="entry name" value="D-alanine aminotransferase"/>
    <property type="match status" value="1"/>
</dbReference>
<evidence type="ECO:0000256" key="8">
    <source>
        <dbReference type="ARBA" id="ARBA00014472"/>
    </source>
</evidence>
<comment type="pathway">
    <text evidence="5">Amino-acid biosynthesis; L-leucine biosynthesis; L-leucine from 3-methyl-2-oxobutanoate: step 4/4.</text>
</comment>
<dbReference type="GO" id="GO:0052656">
    <property type="term" value="F:L-isoleucine-2-oxoglutarate transaminase activity"/>
    <property type="evidence" value="ECO:0007669"/>
    <property type="project" value="RHEA"/>
</dbReference>
<dbReference type="PANTHER" id="PTHR42743:SF11">
    <property type="entry name" value="AMINODEOXYCHORISMATE LYASE"/>
    <property type="match status" value="1"/>
</dbReference>
<dbReference type="InterPro" id="IPR001544">
    <property type="entry name" value="Aminotrans_IV"/>
</dbReference>
<evidence type="ECO:0000313" key="14">
    <source>
        <dbReference type="EMBL" id="ODN70839.1"/>
    </source>
</evidence>
<dbReference type="GO" id="GO:0005829">
    <property type="term" value="C:cytosol"/>
    <property type="evidence" value="ECO:0007669"/>
    <property type="project" value="TreeGrafter"/>
</dbReference>
<comment type="pathway">
    <text evidence="3">Amino-acid biosynthesis; L-isoleucine biosynthesis; L-isoleucine from 2-oxobutanoate: step 4/4.</text>
</comment>
<evidence type="ECO:0000313" key="15">
    <source>
        <dbReference type="Proteomes" id="UP000094622"/>
    </source>
</evidence>
<keyword evidence="15" id="KW-1185">Reference proteome</keyword>
<dbReference type="AlphaFoldDB" id="A0A1E3H3D7"/>
<comment type="catalytic activity">
    <reaction evidence="13">
        <text>L-leucine + 2-oxoglutarate = 4-methyl-2-oxopentanoate + L-glutamate</text>
        <dbReference type="Rhea" id="RHEA:18321"/>
        <dbReference type="ChEBI" id="CHEBI:16810"/>
        <dbReference type="ChEBI" id="CHEBI:17865"/>
        <dbReference type="ChEBI" id="CHEBI:29985"/>
        <dbReference type="ChEBI" id="CHEBI:57427"/>
        <dbReference type="EC" id="2.6.1.42"/>
    </reaction>
</comment>
<dbReference type="EMBL" id="MCRJ01000037">
    <property type="protein sequence ID" value="ODN70839.1"/>
    <property type="molecule type" value="Genomic_DNA"/>
</dbReference>
<comment type="catalytic activity">
    <reaction evidence="11">
        <text>L-valine + 2-oxoglutarate = 3-methyl-2-oxobutanoate + L-glutamate</text>
        <dbReference type="Rhea" id="RHEA:24813"/>
        <dbReference type="ChEBI" id="CHEBI:11851"/>
        <dbReference type="ChEBI" id="CHEBI:16810"/>
        <dbReference type="ChEBI" id="CHEBI:29985"/>
        <dbReference type="ChEBI" id="CHEBI:57762"/>
        <dbReference type="EC" id="2.6.1.42"/>
    </reaction>
</comment>
<evidence type="ECO:0000256" key="1">
    <source>
        <dbReference type="ARBA" id="ARBA00001933"/>
    </source>
</evidence>